<evidence type="ECO:0000313" key="2">
    <source>
        <dbReference type="EMBL" id="KAG8541226.1"/>
    </source>
</evidence>
<evidence type="ECO:0000313" key="3">
    <source>
        <dbReference type="EMBL" id="KAG8541273.1"/>
    </source>
</evidence>
<reference evidence="2" key="1">
    <citation type="thesis" date="2020" institute="ProQuest LLC" country="789 East Eisenhower Parkway, Ann Arbor, MI, USA">
        <title>Comparative Genomics and Chromosome Evolution.</title>
        <authorList>
            <person name="Mudd A.B."/>
        </authorList>
    </citation>
    <scope>NUCLEOTIDE SEQUENCE</scope>
    <source>
        <strain evidence="2">237g6f4</strain>
        <tissue evidence="2">Blood</tissue>
    </source>
</reference>
<protein>
    <recommendedName>
        <fullName evidence="5">60S ribosomal protein L29</fullName>
    </recommendedName>
</protein>
<proteinExistence type="predicted"/>
<organism evidence="2 4">
    <name type="scientific">Engystomops pustulosus</name>
    <name type="common">Tungara frog</name>
    <name type="synonym">Physalaemus pustulosus</name>
    <dbReference type="NCBI Taxonomy" id="76066"/>
    <lineage>
        <taxon>Eukaryota</taxon>
        <taxon>Metazoa</taxon>
        <taxon>Chordata</taxon>
        <taxon>Craniata</taxon>
        <taxon>Vertebrata</taxon>
        <taxon>Euteleostomi</taxon>
        <taxon>Amphibia</taxon>
        <taxon>Batrachia</taxon>
        <taxon>Anura</taxon>
        <taxon>Neobatrachia</taxon>
        <taxon>Hyloidea</taxon>
        <taxon>Leptodactylidae</taxon>
        <taxon>Leiuperinae</taxon>
        <taxon>Engystomops</taxon>
    </lineage>
</organism>
<dbReference type="AlphaFoldDB" id="A0AAV6YWT8"/>
<accession>A0AAV6YWT8</accession>
<evidence type="ECO:0000313" key="4">
    <source>
        <dbReference type="Proteomes" id="UP000824782"/>
    </source>
</evidence>
<comment type="caution">
    <text evidence="2">The sequence shown here is derived from an EMBL/GenBank/DDBJ whole genome shotgun (WGS) entry which is preliminary data.</text>
</comment>
<dbReference type="Proteomes" id="UP000824782">
    <property type="component" value="Unassembled WGS sequence"/>
</dbReference>
<evidence type="ECO:0000256" key="1">
    <source>
        <dbReference type="SAM" id="MobiDB-lite"/>
    </source>
</evidence>
<keyword evidence="4" id="KW-1185">Reference proteome</keyword>
<name>A0AAV6YWT8_ENGPU</name>
<dbReference type="EMBL" id="WNYA01008087">
    <property type="protein sequence ID" value="KAG8541226.1"/>
    <property type="molecule type" value="Genomic_DNA"/>
</dbReference>
<gene>
    <name evidence="3" type="ORF">GDO81_029365</name>
    <name evidence="2" type="ORF">GDO81_029448</name>
</gene>
<sequence>MDKSNRERRKITNDPQAVRLIQCGRIYKKKKKTNNNMAAKMRRVKPNLPTAQHRRGRSHRLHGDSLVDGTLRSSRDHTAIPPCQRRNCYGTFPPCCAARANVPHLSEKSNT</sequence>
<feature type="region of interest" description="Disordered" evidence="1">
    <location>
        <begin position="33"/>
        <end position="80"/>
    </location>
</feature>
<evidence type="ECO:0008006" key="5">
    <source>
        <dbReference type="Google" id="ProtNLM"/>
    </source>
</evidence>
<dbReference type="EMBL" id="WNYA01007987">
    <property type="protein sequence ID" value="KAG8541273.1"/>
    <property type="molecule type" value="Genomic_DNA"/>
</dbReference>